<keyword evidence="4" id="KW-1185">Reference proteome</keyword>
<dbReference type="SUPFAM" id="SSF48452">
    <property type="entry name" value="TPR-like"/>
    <property type="match status" value="1"/>
</dbReference>
<dbReference type="Pfam" id="PF13432">
    <property type="entry name" value="TPR_16"/>
    <property type="match status" value="1"/>
</dbReference>
<sequence length="280" mass="30833">MSTRENAQAVSARLAGWPAGGLLVALLLLSGCASPPGSPAAGASGAREVMTESDETPERKRARIRLELAIGYFEQGRTEIALDEIKQALASDPAFGPAYNLRGLIYMRLNDSRQAEESLRRALAINPRDADALHNLGWLACTQDRHEEAINAFRQALANPTYGGRAKTTMTLGLCQARAGRFEDAEQSLARSYELDAGNPVTGYNLASLLMRRGELARAQFYIRRLNNSELANAESLWLGIRVEQRLGDKLAMTQLAEQLKKRYPQSRELAAYERGAFHE</sequence>
<dbReference type="InterPro" id="IPR013360">
    <property type="entry name" value="Pilus_4_PilW"/>
</dbReference>
<evidence type="ECO:0000313" key="3">
    <source>
        <dbReference type="EMBL" id="TFZ03222.1"/>
    </source>
</evidence>
<gene>
    <name evidence="3" type="primary">pilW</name>
    <name evidence="3" type="ORF">EZ242_04855</name>
</gene>
<dbReference type="OrthoDB" id="9814042at2"/>
<feature type="repeat" description="TPR" evidence="1">
    <location>
        <begin position="96"/>
        <end position="129"/>
    </location>
</feature>
<evidence type="ECO:0000256" key="2">
    <source>
        <dbReference type="SAM" id="MobiDB-lite"/>
    </source>
</evidence>
<feature type="repeat" description="TPR" evidence="1">
    <location>
        <begin position="62"/>
        <end position="95"/>
    </location>
</feature>
<evidence type="ECO:0000256" key="1">
    <source>
        <dbReference type="PROSITE-ProRule" id="PRU00339"/>
    </source>
</evidence>
<dbReference type="GO" id="GO:0042802">
    <property type="term" value="F:identical protein binding"/>
    <property type="evidence" value="ECO:0007669"/>
    <property type="project" value="InterPro"/>
</dbReference>
<evidence type="ECO:0000313" key="4">
    <source>
        <dbReference type="Proteomes" id="UP000297564"/>
    </source>
</evidence>
<dbReference type="AlphaFoldDB" id="A0A4Z0BWY8"/>
<dbReference type="PANTHER" id="PTHR12558:SF33">
    <property type="entry name" value="BLL7664 PROTEIN"/>
    <property type="match status" value="1"/>
</dbReference>
<dbReference type="InterPro" id="IPR019734">
    <property type="entry name" value="TPR_rpt"/>
</dbReference>
<reference evidence="3 4" key="1">
    <citation type="submission" date="2019-03" db="EMBL/GenBank/DDBJ databases">
        <title>Ramlibacter rhizophilus CCTCC AB2015357, whole genome shotgun sequence.</title>
        <authorList>
            <person name="Zhang X."/>
            <person name="Feng G."/>
            <person name="Zhu H."/>
        </authorList>
    </citation>
    <scope>NUCLEOTIDE SEQUENCE [LARGE SCALE GENOMIC DNA]</scope>
    <source>
        <strain evidence="3 4">CCTCC AB2015357</strain>
    </source>
</reference>
<dbReference type="EMBL" id="SMLL01000002">
    <property type="protein sequence ID" value="TFZ03222.1"/>
    <property type="molecule type" value="Genomic_DNA"/>
</dbReference>
<dbReference type="PANTHER" id="PTHR12558">
    <property type="entry name" value="CELL DIVISION CYCLE 16,23,27"/>
    <property type="match status" value="1"/>
</dbReference>
<keyword evidence="1" id="KW-0802">TPR repeat</keyword>
<organism evidence="3 4">
    <name type="scientific">Ramlibacter rhizophilus</name>
    <dbReference type="NCBI Taxonomy" id="1781167"/>
    <lineage>
        <taxon>Bacteria</taxon>
        <taxon>Pseudomonadati</taxon>
        <taxon>Pseudomonadota</taxon>
        <taxon>Betaproteobacteria</taxon>
        <taxon>Burkholderiales</taxon>
        <taxon>Comamonadaceae</taxon>
        <taxon>Ramlibacter</taxon>
    </lineage>
</organism>
<dbReference type="Gene3D" id="1.25.40.10">
    <property type="entry name" value="Tetratricopeptide repeat domain"/>
    <property type="match status" value="1"/>
</dbReference>
<dbReference type="NCBIfam" id="TIGR02521">
    <property type="entry name" value="type_IV_pilW"/>
    <property type="match status" value="1"/>
</dbReference>
<dbReference type="PROSITE" id="PS51257">
    <property type="entry name" value="PROKAR_LIPOPROTEIN"/>
    <property type="match status" value="1"/>
</dbReference>
<dbReference type="Pfam" id="PF14559">
    <property type="entry name" value="TPR_19"/>
    <property type="match status" value="1"/>
</dbReference>
<dbReference type="Proteomes" id="UP000297564">
    <property type="component" value="Unassembled WGS sequence"/>
</dbReference>
<feature type="region of interest" description="Disordered" evidence="2">
    <location>
        <begin position="39"/>
        <end position="58"/>
    </location>
</feature>
<dbReference type="InterPro" id="IPR011990">
    <property type="entry name" value="TPR-like_helical_dom_sf"/>
</dbReference>
<protein>
    <submittedName>
        <fullName evidence="3">Type IV pilus biogenesis/stability protein PilW</fullName>
    </submittedName>
</protein>
<dbReference type="RefSeq" id="WP_135284021.1">
    <property type="nucleotide sequence ID" value="NZ_SMLL01000002.1"/>
</dbReference>
<dbReference type="SMART" id="SM00028">
    <property type="entry name" value="TPR"/>
    <property type="match status" value="4"/>
</dbReference>
<proteinExistence type="predicted"/>
<comment type="caution">
    <text evidence="3">The sequence shown here is derived from an EMBL/GenBank/DDBJ whole genome shotgun (WGS) entry which is preliminary data.</text>
</comment>
<accession>A0A4Z0BWY8</accession>
<name>A0A4Z0BWY8_9BURK</name>
<dbReference type="PROSITE" id="PS50005">
    <property type="entry name" value="TPR"/>
    <property type="match status" value="2"/>
</dbReference>